<evidence type="ECO:0000313" key="7">
    <source>
        <dbReference type="EMBL" id="OMP10167.1"/>
    </source>
</evidence>
<dbReference type="PANTHER" id="PTHR46288">
    <property type="entry name" value="PHORBOL-ESTER/DAG-TYPE DOMAIN-CONTAINING PROTEIN"/>
    <property type="match status" value="1"/>
</dbReference>
<keyword evidence="2" id="KW-0677">Repeat</keyword>
<dbReference type="PANTHER" id="PTHR46288:SF27">
    <property type="entry name" value="CYSTEINE_HISTIDINE-RICH C1 DOMAIN FAMILY PROTEIN"/>
    <property type="match status" value="1"/>
</dbReference>
<dbReference type="InterPro" id="IPR002219">
    <property type="entry name" value="PKC_DAG/PE"/>
</dbReference>
<evidence type="ECO:0000259" key="6">
    <source>
        <dbReference type="PROSITE" id="PS50081"/>
    </source>
</evidence>
<organism evidence="7 8">
    <name type="scientific">Corchorus olitorius</name>
    <dbReference type="NCBI Taxonomy" id="93759"/>
    <lineage>
        <taxon>Eukaryota</taxon>
        <taxon>Viridiplantae</taxon>
        <taxon>Streptophyta</taxon>
        <taxon>Embryophyta</taxon>
        <taxon>Tracheophyta</taxon>
        <taxon>Spermatophyta</taxon>
        <taxon>Magnoliopsida</taxon>
        <taxon>eudicotyledons</taxon>
        <taxon>Gunneridae</taxon>
        <taxon>Pentapetalae</taxon>
        <taxon>rosids</taxon>
        <taxon>malvids</taxon>
        <taxon>Malvales</taxon>
        <taxon>Malvaceae</taxon>
        <taxon>Grewioideae</taxon>
        <taxon>Apeibeae</taxon>
        <taxon>Corchorus</taxon>
    </lineage>
</organism>
<name>A0A1R3KT02_9ROSI</name>
<dbReference type="OrthoDB" id="1884766at2759"/>
<dbReference type="STRING" id="93759.A0A1R3KT02"/>
<dbReference type="InterPro" id="IPR001965">
    <property type="entry name" value="Znf_PHD"/>
</dbReference>
<evidence type="ECO:0000256" key="3">
    <source>
        <dbReference type="ARBA" id="ARBA00022771"/>
    </source>
</evidence>
<evidence type="ECO:0000256" key="1">
    <source>
        <dbReference type="ARBA" id="ARBA00022723"/>
    </source>
</evidence>
<dbReference type="PROSITE" id="PS50081">
    <property type="entry name" value="ZF_DAG_PE_2"/>
    <property type="match status" value="2"/>
</dbReference>
<keyword evidence="1" id="KW-0479">Metal-binding</keyword>
<dbReference type="InterPro" id="IPR046349">
    <property type="entry name" value="C1-like_sf"/>
</dbReference>
<feature type="domain" description="Phorbol-ester/DAG-type" evidence="6">
    <location>
        <begin position="303"/>
        <end position="357"/>
    </location>
</feature>
<dbReference type="Pfam" id="PF03107">
    <property type="entry name" value="C1_2"/>
    <property type="match status" value="4"/>
</dbReference>
<dbReference type="AlphaFoldDB" id="A0A1R3KT02"/>
<feature type="domain" description="Phorbol-ester/DAG-type" evidence="6">
    <location>
        <begin position="136"/>
        <end position="201"/>
    </location>
</feature>
<reference evidence="8" key="1">
    <citation type="submission" date="2013-09" db="EMBL/GenBank/DDBJ databases">
        <title>Corchorus olitorius genome sequencing.</title>
        <authorList>
            <person name="Alam M."/>
            <person name="Haque M.S."/>
            <person name="Islam M.S."/>
            <person name="Emdad E.M."/>
            <person name="Islam M.M."/>
            <person name="Ahmed B."/>
            <person name="Halim A."/>
            <person name="Hossen Q.M.M."/>
            <person name="Hossain M.Z."/>
            <person name="Ahmed R."/>
            <person name="Khan M.M."/>
            <person name="Islam R."/>
            <person name="Rashid M.M."/>
            <person name="Khan S.A."/>
            <person name="Rahman M.S."/>
            <person name="Alam M."/>
            <person name="Yahiya A.S."/>
            <person name="Khan M.S."/>
            <person name="Azam M.S."/>
            <person name="Haque T."/>
            <person name="Lashkar M.Z.H."/>
            <person name="Akhand A.I."/>
            <person name="Morshed G."/>
            <person name="Roy S."/>
            <person name="Uddin K.S."/>
            <person name="Rabeya T."/>
            <person name="Hossain A.S."/>
            <person name="Chowdhury A."/>
            <person name="Snigdha A.R."/>
            <person name="Mortoza M.S."/>
            <person name="Matin S.A."/>
            <person name="Hoque S.M.E."/>
            <person name="Islam M.K."/>
            <person name="Roy D.K."/>
            <person name="Haider R."/>
            <person name="Moosa M.M."/>
            <person name="Elias S.M."/>
            <person name="Hasan A.M."/>
            <person name="Jahan S."/>
            <person name="Shafiuddin M."/>
            <person name="Mahmood N."/>
            <person name="Shommy N.S."/>
        </authorList>
    </citation>
    <scope>NUCLEOTIDE SEQUENCE [LARGE SCALE GENOMIC DNA]</scope>
    <source>
        <strain evidence="8">cv. O-4</strain>
    </source>
</reference>
<keyword evidence="5" id="KW-0175">Coiled coil</keyword>
<keyword evidence="8" id="KW-1185">Reference proteome</keyword>
<dbReference type="CDD" id="cd14686">
    <property type="entry name" value="bZIP"/>
    <property type="match status" value="1"/>
</dbReference>
<evidence type="ECO:0000256" key="4">
    <source>
        <dbReference type="ARBA" id="ARBA00022833"/>
    </source>
</evidence>
<keyword evidence="3" id="KW-0863">Zinc-finger</keyword>
<evidence type="ECO:0000313" key="8">
    <source>
        <dbReference type="Proteomes" id="UP000187203"/>
    </source>
</evidence>
<protein>
    <submittedName>
        <fullName evidence="7">Zinc finger, PHD-type</fullName>
    </submittedName>
</protein>
<keyword evidence="4" id="KW-0862">Zinc</keyword>
<dbReference type="Proteomes" id="UP000187203">
    <property type="component" value="Unassembled WGS sequence"/>
</dbReference>
<dbReference type="GO" id="GO:0008270">
    <property type="term" value="F:zinc ion binding"/>
    <property type="evidence" value="ECO:0007669"/>
    <property type="project" value="UniProtKB-KW"/>
</dbReference>
<dbReference type="SUPFAM" id="SSF57889">
    <property type="entry name" value="Cysteine-rich domain"/>
    <property type="match status" value="3"/>
</dbReference>
<dbReference type="SMART" id="SM00249">
    <property type="entry name" value="PHD"/>
    <property type="match status" value="3"/>
</dbReference>
<accession>A0A1R3KT02</accession>
<feature type="coiled-coil region" evidence="5">
    <location>
        <begin position="446"/>
        <end position="494"/>
    </location>
</feature>
<comment type="caution">
    <text evidence="7">The sequence shown here is derived from an EMBL/GenBank/DDBJ whole genome shotgun (WGS) entry which is preliminary data.</text>
</comment>
<dbReference type="EMBL" id="AWUE01011996">
    <property type="protein sequence ID" value="OMP10167.1"/>
    <property type="molecule type" value="Genomic_DNA"/>
</dbReference>
<proteinExistence type="predicted"/>
<dbReference type="InterPro" id="IPR004146">
    <property type="entry name" value="DC1"/>
</dbReference>
<evidence type="ECO:0000256" key="5">
    <source>
        <dbReference type="SAM" id="Coils"/>
    </source>
</evidence>
<evidence type="ECO:0000256" key="2">
    <source>
        <dbReference type="ARBA" id="ARBA00022737"/>
    </source>
</evidence>
<gene>
    <name evidence="7" type="ORF">COLO4_04762</name>
</gene>
<sequence length="567" mass="64198">MEGNSTIDHFLHSHPLKLIDEEEVNHEFRCKGCKESLSALSPAPIYGCGDCKFYLHKGCAELPKEMQHFFHPCPLFLSILSFTCNACSKNGHGFSYRCTRCDFDMHLECAQRPINIELESDGDDHEKIIIQHFTHWHPLTLLDEKDHLQVGCGICQKLICFDSDSGSVAAYGCEECKVYLHKSCMINIPRQINNHLFHPSCSAPLILLTTSQNKKCKGCDDEPVSGLVFCCEIHHYFHPWHPLTLSSLPTDQKATNSSSCDSCLGSIDEFLLVYRCAKCDFNLHLDCANHTLSSRPLLVKCERHSHHLTFFDKTRAAAVCHFCDKLAQNCYFRCVACRFKIHLYCHPCAPKTIKHKCHLHPLTLTESPFQFELISPEYQEDASESDDEFYCDVCEEKRFKHESVYYCKECKFIAETRCVISELLPCLTGSEGHPTGDGRAISANEKNSAIASIADLKNEMAELKEEKKPLKLEIEQLKARLEELEAELKRKKCKFIAETRCIISELLPPVTGSEGHHTIDKNSAPEASIAKRGNEIAQLRAEQGPLTLQIEKLEATLQALKDEEDTS</sequence>